<dbReference type="SUPFAM" id="SSF55486">
    <property type="entry name" value="Metalloproteases ('zincins'), catalytic domain"/>
    <property type="match status" value="1"/>
</dbReference>
<proteinExistence type="inferred from homology"/>
<evidence type="ECO:0000256" key="15">
    <source>
        <dbReference type="PIRSR" id="PIRSR601384-3"/>
    </source>
</evidence>
<feature type="chain" id="PRO_5034554417" description="Neutral protease 2" evidence="16">
    <location>
        <begin position="18"/>
        <end position="373"/>
    </location>
</feature>
<keyword evidence="6 16" id="KW-0165">Cleavage on pair of basic residues</keyword>
<evidence type="ECO:0000256" key="11">
    <source>
        <dbReference type="ARBA" id="ARBA00023049"/>
    </source>
</evidence>
<evidence type="ECO:0000256" key="6">
    <source>
        <dbReference type="ARBA" id="ARBA00022685"/>
    </source>
</evidence>
<evidence type="ECO:0000256" key="16">
    <source>
        <dbReference type="RuleBase" id="RU361126"/>
    </source>
</evidence>
<feature type="binding site" evidence="14">
    <location>
        <position position="295"/>
    </location>
    <ligand>
        <name>Zn(2+)</name>
        <dbReference type="ChEBI" id="CHEBI:29105"/>
        <note>catalytic</note>
    </ligand>
</feature>
<sequence length="373" mass="38636">MFFASIATLCFAAAALAGPHKRADSLSVALMGPASSVNSVADLTLTATVTNNGVEDIKVLKYGTILDADLPTRSFTVTRDGTVVPFTGIKLSVSLSDADDSAYTTIPAGESVTVVHDVSALFDFASAGTGAFTRSPPARELTTLEVSASPITIAVTGDVTTHELTRRASDICTTASRKSFIDASYSEAKSLASISSSYVSSRGASDSLYQAYFGATATSRVTSVLNAVSSESSSSRTLSCVDSFGACSSGVIAYTVISTTNIYFCSIFFNEVATTNLCSGTSVASRNVRGGTTLHELTHAVAGTDDIIYGCASDQALSDANSIKNADNFNVSLFPLPSLSSFLSTRIRGVDSLGRVNAACGFVWGLAKVGLDF</sequence>
<dbReference type="InterPro" id="IPR024079">
    <property type="entry name" value="MetalloPept_cat_dom_sf"/>
</dbReference>
<evidence type="ECO:0000256" key="14">
    <source>
        <dbReference type="PIRSR" id="PIRSR601384-2"/>
    </source>
</evidence>
<dbReference type="GO" id="GO:0005576">
    <property type="term" value="C:extracellular region"/>
    <property type="evidence" value="ECO:0007669"/>
    <property type="project" value="UniProtKB-SubCell"/>
</dbReference>
<evidence type="ECO:0000256" key="4">
    <source>
        <dbReference type="ARBA" id="ARBA00022525"/>
    </source>
</evidence>
<evidence type="ECO:0000256" key="8">
    <source>
        <dbReference type="ARBA" id="ARBA00022729"/>
    </source>
</evidence>
<name>A0A8H6YLV7_9AGAR</name>
<dbReference type="Gene3D" id="3.40.390.10">
    <property type="entry name" value="Collagenase (Catalytic Domain)"/>
    <property type="match status" value="1"/>
</dbReference>
<evidence type="ECO:0000256" key="9">
    <source>
        <dbReference type="ARBA" id="ARBA00022801"/>
    </source>
</evidence>
<reference evidence="18" key="1">
    <citation type="submission" date="2020-05" db="EMBL/GenBank/DDBJ databases">
        <title>Mycena genomes resolve the evolution of fungal bioluminescence.</title>
        <authorList>
            <person name="Tsai I.J."/>
        </authorList>
    </citation>
    <scope>NUCLEOTIDE SEQUENCE</scope>
    <source>
        <strain evidence="18">CCC161011</strain>
    </source>
</reference>
<feature type="binding site" evidence="14">
    <location>
        <position position="306"/>
    </location>
    <ligand>
        <name>Zn(2+)</name>
        <dbReference type="ChEBI" id="CHEBI:29105"/>
        <note>catalytic</note>
    </ligand>
</feature>
<protein>
    <recommendedName>
        <fullName evidence="16">Neutral protease 2</fullName>
        <ecNumber evidence="16">3.4.24.39</ecNumber>
    </recommendedName>
    <alternativeName>
        <fullName evidence="16">Deuterolysin</fullName>
    </alternativeName>
</protein>
<dbReference type="InterPro" id="IPR050414">
    <property type="entry name" value="Fungal_M35_metalloproteases"/>
</dbReference>
<feature type="disulfide bond" evidence="15">
    <location>
        <begin position="172"/>
        <end position="240"/>
    </location>
</feature>
<gene>
    <name evidence="18" type="ORF">MVEN_00799600</name>
</gene>
<keyword evidence="9 16" id="KW-0378">Hydrolase</keyword>
<dbReference type="AlphaFoldDB" id="A0A8H6YLV7"/>
<dbReference type="GO" id="GO:0046872">
    <property type="term" value="F:metal ion binding"/>
    <property type="evidence" value="ECO:0007669"/>
    <property type="project" value="UniProtKB-KW"/>
</dbReference>
<keyword evidence="11 16" id="KW-0482">Metalloprotease</keyword>
<accession>A0A8H6YLV7</accession>
<keyword evidence="7 14" id="KW-0479">Metal-binding</keyword>
<dbReference type="InterPro" id="IPR029463">
    <property type="entry name" value="Lys_MEP"/>
</dbReference>
<evidence type="ECO:0000259" key="17">
    <source>
        <dbReference type="SMART" id="SM01351"/>
    </source>
</evidence>
<dbReference type="GO" id="GO:0004222">
    <property type="term" value="F:metalloendopeptidase activity"/>
    <property type="evidence" value="ECO:0007669"/>
    <property type="project" value="InterPro"/>
</dbReference>
<evidence type="ECO:0000313" key="18">
    <source>
        <dbReference type="EMBL" id="KAF7360679.1"/>
    </source>
</evidence>
<comment type="subcellular location">
    <subcellularLocation>
        <location evidence="2 16">Secreted</location>
    </subcellularLocation>
</comment>
<dbReference type="Pfam" id="PF02102">
    <property type="entry name" value="Peptidase_M35"/>
    <property type="match status" value="1"/>
</dbReference>
<evidence type="ECO:0000313" key="19">
    <source>
        <dbReference type="Proteomes" id="UP000620124"/>
    </source>
</evidence>
<comment type="caution">
    <text evidence="18">The sequence shown here is derived from an EMBL/GenBank/DDBJ whole genome shotgun (WGS) entry which is preliminary data.</text>
</comment>
<feature type="domain" description="Lysine-specific metallo-endopeptidase" evidence="17">
    <location>
        <begin position="197"/>
        <end position="329"/>
    </location>
</feature>
<keyword evidence="5 16" id="KW-0645">Protease</keyword>
<keyword evidence="12" id="KW-0865">Zymogen</keyword>
<feature type="binding site" evidence="14">
    <location>
        <position position="299"/>
    </location>
    <ligand>
        <name>Zn(2+)</name>
        <dbReference type="ChEBI" id="CHEBI:29105"/>
        <note>catalytic</note>
    </ligand>
</feature>
<keyword evidence="10 14" id="KW-0862">Zinc</keyword>
<dbReference type="PANTHER" id="PTHR37016:SF3">
    <property type="entry name" value="NEUTRAL PROTEASE 2-RELATED"/>
    <property type="match status" value="1"/>
</dbReference>
<evidence type="ECO:0000256" key="1">
    <source>
        <dbReference type="ARBA" id="ARBA00001187"/>
    </source>
</evidence>
<evidence type="ECO:0000256" key="2">
    <source>
        <dbReference type="ARBA" id="ARBA00004613"/>
    </source>
</evidence>
<comment type="catalytic activity">
    <reaction evidence="1 16">
        <text>Preferential cleavage of bonds with hydrophobic residues in P1'. Also 3-Asn-|-Gln-4 and 8-Gly-|-Ser-9 bonds in insulin B chain.</text>
        <dbReference type="EC" id="3.4.24.39"/>
    </reaction>
</comment>
<dbReference type="SMART" id="SM01351">
    <property type="entry name" value="Aspzincin_M35"/>
    <property type="match status" value="1"/>
</dbReference>
<evidence type="ECO:0000256" key="10">
    <source>
        <dbReference type="ARBA" id="ARBA00022833"/>
    </source>
</evidence>
<keyword evidence="8 16" id="KW-0732">Signal</keyword>
<comment type="similarity">
    <text evidence="3 16">Belongs to the peptidase M35 family.</text>
</comment>
<organism evidence="18 19">
    <name type="scientific">Mycena venus</name>
    <dbReference type="NCBI Taxonomy" id="2733690"/>
    <lineage>
        <taxon>Eukaryota</taxon>
        <taxon>Fungi</taxon>
        <taxon>Dikarya</taxon>
        <taxon>Basidiomycota</taxon>
        <taxon>Agaricomycotina</taxon>
        <taxon>Agaricomycetes</taxon>
        <taxon>Agaricomycetidae</taxon>
        <taxon>Agaricales</taxon>
        <taxon>Marasmiineae</taxon>
        <taxon>Mycenaceae</taxon>
        <taxon>Mycena</taxon>
    </lineage>
</organism>
<dbReference type="GO" id="GO:0006508">
    <property type="term" value="P:proteolysis"/>
    <property type="evidence" value="ECO:0007669"/>
    <property type="project" value="UniProtKB-KW"/>
</dbReference>
<evidence type="ECO:0000256" key="7">
    <source>
        <dbReference type="ARBA" id="ARBA00022723"/>
    </source>
</evidence>
<evidence type="ECO:0000256" key="5">
    <source>
        <dbReference type="ARBA" id="ARBA00022670"/>
    </source>
</evidence>
<comment type="cofactor">
    <cofactor evidence="14 16">
        <name>Zn(2+)</name>
        <dbReference type="ChEBI" id="CHEBI:29105"/>
    </cofactor>
    <text evidence="14 16">Binds 1 zinc ion per subunit.</text>
</comment>
<dbReference type="InterPro" id="IPR001384">
    <property type="entry name" value="Peptidase_M35"/>
</dbReference>
<dbReference type="OrthoDB" id="412874at2759"/>
<dbReference type="EC" id="3.4.24.39" evidence="16"/>
<keyword evidence="4 16" id="KW-0964">Secreted</keyword>
<evidence type="ECO:0000256" key="13">
    <source>
        <dbReference type="PIRSR" id="PIRSR601384-1"/>
    </source>
</evidence>
<dbReference type="PANTHER" id="PTHR37016">
    <property type="match status" value="1"/>
</dbReference>
<dbReference type="Gene3D" id="2.60.40.2970">
    <property type="match status" value="1"/>
</dbReference>
<comment type="function">
    <text evidence="16">Secreted metalloproteinase that allows assimilation of proteinaceous substrates. Shows high activities on basic nuclear substrates such as histone and protamine.</text>
</comment>
<dbReference type="PRINTS" id="PR00768">
    <property type="entry name" value="DEUTEROLYSIN"/>
</dbReference>
<keyword evidence="19" id="KW-1185">Reference proteome</keyword>
<dbReference type="CDD" id="cd11008">
    <property type="entry name" value="M35_deuterolysin_like"/>
    <property type="match status" value="1"/>
</dbReference>
<feature type="active site" evidence="13">
    <location>
        <position position="296"/>
    </location>
</feature>
<feature type="signal peptide" evidence="16">
    <location>
        <begin position="1"/>
        <end position="17"/>
    </location>
</feature>
<evidence type="ECO:0000256" key="3">
    <source>
        <dbReference type="ARBA" id="ARBA00010279"/>
    </source>
</evidence>
<dbReference type="Proteomes" id="UP000620124">
    <property type="component" value="Unassembled WGS sequence"/>
</dbReference>
<feature type="disulfide bond" evidence="15">
    <location>
        <begin position="247"/>
        <end position="265"/>
    </location>
</feature>
<dbReference type="EMBL" id="JACAZI010000005">
    <property type="protein sequence ID" value="KAF7360679.1"/>
    <property type="molecule type" value="Genomic_DNA"/>
</dbReference>
<evidence type="ECO:0000256" key="12">
    <source>
        <dbReference type="ARBA" id="ARBA00023145"/>
    </source>
</evidence>